<evidence type="ECO:0000256" key="4">
    <source>
        <dbReference type="ARBA" id="ARBA00023163"/>
    </source>
</evidence>
<dbReference type="PANTHER" id="PTHR11462">
    <property type="entry name" value="JUN TRANSCRIPTION FACTOR-RELATED"/>
    <property type="match status" value="1"/>
</dbReference>
<dbReference type="InterPro" id="IPR002112">
    <property type="entry name" value="Leuzip_Jun"/>
</dbReference>
<dbReference type="Pfam" id="PF00170">
    <property type="entry name" value="bZIP_1"/>
    <property type="match status" value="1"/>
</dbReference>
<dbReference type="Gene3D" id="1.20.5.170">
    <property type="match status" value="1"/>
</dbReference>
<name>A0A6S7HWG1_PARCT</name>
<dbReference type="EMBL" id="CACRXK020006654">
    <property type="protein sequence ID" value="CAB4010024.1"/>
    <property type="molecule type" value="Genomic_DNA"/>
</dbReference>
<dbReference type="Pfam" id="PF03957">
    <property type="entry name" value="Jun"/>
    <property type="match status" value="1"/>
</dbReference>
<dbReference type="AlphaFoldDB" id="A0A6S7HWG1"/>
<gene>
    <name evidence="5" type="ORF">PACLA_8A016615</name>
</gene>
<dbReference type="SUPFAM" id="SSF57959">
    <property type="entry name" value="Leucine zipper domain"/>
    <property type="match status" value="1"/>
</dbReference>
<dbReference type="InterPro" id="IPR046347">
    <property type="entry name" value="bZIP_sf"/>
</dbReference>
<dbReference type="OrthoDB" id="2187714at2759"/>
<keyword evidence="4" id="KW-0804">Transcription</keyword>
<accession>A0A6S7HWG1</accession>
<dbReference type="PROSITE" id="PS50217">
    <property type="entry name" value="BZIP"/>
    <property type="match status" value="1"/>
</dbReference>
<organism evidence="5 6">
    <name type="scientific">Paramuricea clavata</name>
    <name type="common">Red gorgonian</name>
    <name type="synonym">Violescent sea-whip</name>
    <dbReference type="NCBI Taxonomy" id="317549"/>
    <lineage>
        <taxon>Eukaryota</taxon>
        <taxon>Metazoa</taxon>
        <taxon>Cnidaria</taxon>
        <taxon>Anthozoa</taxon>
        <taxon>Octocorallia</taxon>
        <taxon>Malacalcyonacea</taxon>
        <taxon>Plexauridae</taxon>
        <taxon>Paramuricea</taxon>
    </lineage>
</organism>
<dbReference type="InterPro" id="IPR005643">
    <property type="entry name" value="JNK"/>
</dbReference>
<dbReference type="InterPro" id="IPR050946">
    <property type="entry name" value="AP-1_TF_bZIP"/>
</dbReference>
<protein>
    <submittedName>
        <fullName evidence="5">Transcription factor AP-1-like</fullName>
    </submittedName>
</protein>
<dbReference type="GO" id="GO:0051726">
    <property type="term" value="P:regulation of cell cycle"/>
    <property type="evidence" value="ECO:0007669"/>
    <property type="project" value="TreeGrafter"/>
</dbReference>
<dbReference type="GO" id="GO:0005667">
    <property type="term" value="C:transcription regulator complex"/>
    <property type="evidence" value="ECO:0007669"/>
    <property type="project" value="TreeGrafter"/>
</dbReference>
<evidence type="ECO:0000313" key="6">
    <source>
        <dbReference type="Proteomes" id="UP001152795"/>
    </source>
</evidence>
<keyword evidence="2" id="KW-0805">Transcription regulation</keyword>
<dbReference type="PRINTS" id="PR00043">
    <property type="entry name" value="LEUZIPPRJUN"/>
</dbReference>
<keyword evidence="6" id="KW-1185">Reference proteome</keyword>
<evidence type="ECO:0000256" key="1">
    <source>
        <dbReference type="ARBA" id="ARBA00006882"/>
    </source>
</evidence>
<dbReference type="GO" id="GO:0000981">
    <property type="term" value="F:DNA-binding transcription factor activity, RNA polymerase II-specific"/>
    <property type="evidence" value="ECO:0007669"/>
    <property type="project" value="TreeGrafter"/>
</dbReference>
<dbReference type="InterPro" id="IPR004827">
    <property type="entry name" value="bZIP"/>
</dbReference>
<reference evidence="5" key="1">
    <citation type="submission" date="2020-04" db="EMBL/GenBank/DDBJ databases">
        <authorList>
            <person name="Alioto T."/>
            <person name="Alioto T."/>
            <person name="Gomez Garrido J."/>
        </authorList>
    </citation>
    <scope>NUCLEOTIDE SEQUENCE</scope>
    <source>
        <strain evidence="5">A484AB</strain>
    </source>
</reference>
<dbReference type="GO" id="GO:0000978">
    <property type="term" value="F:RNA polymerase II cis-regulatory region sequence-specific DNA binding"/>
    <property type="evidence" value="ECO:0007669"/>
    <property type="project" value="TreeGrafter"/>
</dbReference>
<dbReference type="GO" id="GO:0042127">
    <property type="term" value="P:regulation of cell population proliferation"/>
    <property type="evidence" value="ECO:0007669"/>
    <property type="project" value="TreeGrafter"/>
</dbReference>
<evidence type="ECO:0000256" key="3">
    <source>
        <dbReference type="ARBA" id="ARBA00023125"/>
    </source>
</evidence>
<dbReference type="PROSITE" id="PS00036">
    <property type="entry name" value="BZIP_BASIC"/>
    <property type="match status" value="1"/>
</dbReference>
<evidence type="ECO:0000313" key="5">
    <source>
        <dbReference type="EMBL" id="CAB4010024.1"/>
    </source>
</evidence>
<dbReference type="PANTHER" id="PTHR11462:SF35">
    <property type="entry name" value="TRANSCRIPTION FACTOR JRA"/>
    <property type="match status" value="1"/>
</dbReference>
<keyword evidence="3" id="KW-0238">DNA-binding</keyword>
<evidence type="ECO:0000256" key="2">
    <source>
        <dbReference type="ARBA" id="ARBA00023015"/>
    </source>
</evidence>
<dbReference type="CDD" id="cd14696">
    <property type="entry name" value="bZIP_Jun"/>
    <property type="match status" value="1"/>
</dbReference>
<dbReference type="Proteomes" id="UP001152795">
    <property type="component" value="Unassembled WGS sequence"/>
</dbReference>
<comment type="similarity">
    <text evidence="1">Belongs to the bZIP family. Jun subfamily.</text>
</comment>
<comment type="caution">
    <text evidence="5">The sequence shown here is derived from an EMBL/GenBank/DDBJ whole genome shotgun (WGS) entry which is preliminary data.</text>
</comment>
<dbReference type="SMART" id="SM00338">
    <property type="entry name" value="BRLZ"/>
    <property type="match status" value="1"/>
</dbReference>
<proteinExistence type="inferred from homology"/>
<sequence>MDVLSFLETERRDFTRGEDNFMMSLYDKKRLKLDLPSKVKKQDNNNAVLTSPDLIKLKLDSPELERIILATAGSATPTPKQYRRIKGASDLTVREQQEQYVRGFEDALNKMRQESNTTQQNNEAIASTLSTIISNNNNTITKTTHDNEIASNQAVNGASYSYVKCTATVPNTSYPSTNFVNTSSGFQLKTPAKHDLTLPVKNPTTNHIRTAENTPVVMVKPVPNNSESDDITAAQLLVDPVHGSCSQNVSEQSEVLSVATTSYSAISTIPIDLHQQEEVKTERKKHRNRVAASKCRKRKLERESTLQETVNELKFRHSELSNLASILRQQVCDLKLQVMDHMKSGCEVFPVTAT</sequence>